<gene>
    <name evidence="1" type="ORF">MNBD_BACTEROID02-1987</name>
</gene>
<dbReference type="InterPro" id="IPR041881">
    <property type="entry name" value="PqqD_sf"/>
</dbReference>
<protein>
    <submittedName>
        <fullName evidence="1">Uncharacterized protein</fullName>
    </submittedName>
</protein>
<dbReference type="AlphaFoldDB" id="A0A3B0RMT7"/>
<organism evidence="1">
    <name type="scientific">hydrothermal vent metagenome</name>
    <dbReference type="NCBI Taxonomy" id="652676"/>
    <lineage>
        <taxon>unclassified sequences</taxon>
        <taxon>metagenomes</taxon>
        <taxon>ecological metagenomes</taxon>
    </lineage>
</organism>
<name>A0A3B0RMT7_9ZZZZ</name>
<reference evidence="1" key="1">
    <citation type="submission" date="2018-06" db="EMBL/GenBank/DDBJ databases">
        <authorList>
            <person name="Zhirakovskaya E."/>
        </authorList>
    </citation>
    <scope>NUCLEOTIDE SEQUENCE</scope>
</reference>
<proteinExistence type="predicted"/>
<dbReference type="Gene3D" id="1.10.10.1150">
    <property type="entry name" value="Coenzyme PQQ synthesis protein D (PqqD)"/>
    <property type="match status" value="1"/>
</dbReference>
<accession>A0A3B0RMT7</accession>
<sequence>MDTSKYFYRNVIFSKTKNQVSLIDIYNPENKKQVLEPWFGVVLQLADGQHTIDELFSLLSEKYKENPPANLKKTIHSVIERLVKSNLIMLTGKATELPYYLSRSYEHLDIEKAKKLIKEDKINLS</sequence>
<evidence type="ECO:0000313" key="1">
    <source>
        <dbReference type="EMBL" id="VAV84885.1"/>
    </source>
</evidence>
<dbReference type="EMBL" id="UOEB01000189">
    <property type="protein sequence ID" value="VAV84885.1"/>
    <property type="molecule type" value="Genomic_DNA"/>
</dbReference>